<dbReference type="Proteomes" id="UP000500741">
    <property type="component" value="Chromosome"/>
</dbReference>
<evidence type="ECO:0000256" key="2">
    <source>
        <dbReference type="ARBA" id="ARBA00022448"/>
    </source>
</evidence>
<dbReference type="RefSeq" id="WP_166009274.1">
    <property type="nucleotide sequence ID" value="NZ_CP049888.1"/>
</dbReference>
<dbReference type="Gene3D" id="3.40.50.1980">
    <property type="entry name" value="Nitrogenase molybdenum iron protein domain"/>
    <property type="match status" value="2"/>
</dbReference>
<protein>
    <submittedName>
        <fullName evidence="6">Zinc ABC transporter solute-binding protein</fullName>
    </submittedName>
</protein>
<accession>A0A6G8AYJ4</accession>
<dbReference type="EMBL" id="CP049888">
    <property type="protein sequence ID" value="QIL50050.1"/>
    <property type="molecule type" value="Genomic_DNA"/>
</dbReference>
<dbReference type="GO" id="GO:0046872">
    <property type="term" value="F:metal ion binding"/>
    <property type="evidence" value="ECO:0007669"/>
    <property type="project" value="UniProtKB-KW"/>
</dbReference>
<evidence type="ECO:0000256" key="4">
    <source>
        <dbReference type="ARBA" id="ARBA00022729"/>
    </source>
</evidence>
<keyword evidence="7" id="KW-1185">Reference proteome</keyword>
<evidence type="ECO:0000313" key="6">
    <source>
        <dbReference type="EMBL" id="QIL50050.1"/>
    </source>
</evidence>
<evidence type="ECO:0000256" key="3">
    <source>
        <dbReference type="ARBA" id="ARBA00022723"/>
    </source>
</evidence>
<proteinExistence type="predicted"/>
<gene>
    <name evidence="6" type="ORF">G7084_01175</name>
</gene>
<feature type="transmembrane region" description="Helical" evidence="5">
    <location>
        <begin position="9"/>
        <end position="30"/>
    </location>
</feature>
<dbReference type="InterPro" id="IPR050492">
    <property type="entry name" value="Bact_metal-bind_prot9"/>
</dbReference>
<dbReference type="GO" id="GO:0030001">
    <property type="term" value="P:metal ion transport"/>
    <property type="evidence" value="ECO:0007669"/>
    <property type="project" value="InterPro"/>
</dbReference>
<dbReference type="InterPro" id="IPR006127">
    <property type="entry name" value="ZnuA-like"/>
</dbReference>
<reference evidence="6 7" key="1">
    <citation type="submission" date="2020-03" db="EMBL/GenBank/DDBJ databases">
        <title>Weissella sp. nov., isolated from Cybister lewisianus.</title>
        <authorList>
            <person name="Hyun D.-W."/>
            <person name="Bae J.-W."/>
        </authorList>
    </citation>
    <scope>NUCLEOTIDE SEQUENCE [LARGE SCALE GENOMIC DNA]</scope>
    <source>
        <strain evidence="6 7">HDW19</strain>
    </source>
</reference>
<evidence type="ECO:0000256" key="1">
    <source>
        <dbReference type="ARBA" id="ARBA00004196"/>
    </source>
</evidence>
<dbReference type="KEGG" id="wco:G7084_01175"/>
<keyword evidence="3" id="KW-0479">Metal-binding</keyword>
<sequence>MTKQRNRRYWMVIPVVTIIILLGLIFHRTWQNEQRVHKTNTAEKIRIVTSLAVYGEMAQAVVGDQGQVQSIINKASVDPHEYEPSVQTAKAYAQAQLIIANGAGYDAWSTKFAQANTQAQKLNVGTIVGYHEGDNEHFWYQPTVTKAMMDPLVDKLSALKPASRSYFQTNAQRYIKTIQPLAEKRAELTKQLKGKSVLVTEPVYDNALAGLGVHDLNPNFAHAIEAGNDPNPTDVLAWNDAITQGQVAFVINNPQTENAVTRRAVKKAQQFQVPIISVTETKPDGKNYLEWQLGILEQIEEALKK</sequence>
<dbReference type="SUPFAM" id="SSF53807">
    <property type="entry name" value="Helical backbone' metal receptor"/>
    <property type="match status" value="1"/>
</dbReference>
<evidence type="ECO:0000256" key="5">
    <source>
        <dbReference type="SAM" id="Phobius"/>
    </source>
</evidence>
<dbReference type="GO" id="GO:0030313">
    <property type="term" value="C:cell envelope"/>
    <property type="evidence" value="ECO:0007669"/>
    <property type="project" value="UniProtKB-SubCell"/>
</dbReference>
<keyword evidence="4" id="KW-0732">Signal</keyword>
<comment type="subcellular location">
    <subcellularLocation>
        <location evidence="1">Cell envelope</location>
    </subcellularLocation>
</comment>
<dbReference type="Pfam" id="PF01297">
    <property type="entry name" value="ZnuA"/>
    <property type="match status" value="1"/>
</dbReference>
<name>A0A6G8AYJ4_9LACO</name>
<keyword evidence="5" id="KW-0812">Transmembrane</keyword>
<keyword evidence="5" id="KW-1133">Transmembrane helix</keyword>
<dbReference type="AlphaFoldDB" id="A0A6G8AYJ4"/>
<keyword evidence="5" id="KW-0472">Membrane</keyword>
<dbReference type="PANTHER" id="PTHR42953:SF1">
    <property type="entry name" value="METAL-BINDING PROTEIN HI_0362-RELATED"/>
    <property type="match status" value="1"/>
</dbReference>
<keyword evidence="2" id="KW-0813">Transport</keyword>
<evidence type="ECO:0000313" key="7">
    <source>
        <dbReference type="Proteomes" id="UP000500741"/>
    </source>
</evidence>
<organism evidence="6 7">
    <name type="scientific">Weissella coleopterorum</name>
    <dbReference type="NCBI Taxonomy" id="2714949"/>
    <lineage>
        <taxon>Bacteria</taxon>
        <taxon>Bacillati</taxon>
        <taxon>Bacillota</taxon>
        <taxon>Bacilli</taxon>
        <taxon>Lactobacillales</taxon>
        <taxon>Lactobacillaceae</taxon>
        <taxon>Weissella</taxon>
    </lineage>
</organism>
<dbReference type="PANTHER" id="PTHR42953">
    <property type="entry name" value="HIGH-AFFINITY ZINC UPTAKE SYSTEM PROTEIN ZNUA-RELATED"/>
    <property type="match status" value="1"/>
</dbReference>